<comment type="function">
    <text evidence="6">Constitutive protein of the cell wall. Antigen target of host humoral immune response.</text>
</comment>
<dbReference type="GO" id="GO:0005576">
    <property type="term" value="C:extracellular region"/>
    <property type="evidence" value="ECO:0007669"/>
    <property type="project" value="TreeGrafter"/>
</dbReference>
<feature type="chain" id="PRO_5009887477" description="Cell wall mannoprotein 1" evidence="9">
    <location>
        <begin position="21"/>
        <end position="185"/>
    </location>
</feature>
<keyword evidence="2" id="KW-0134">Cell wall</keyword>
<evidence type="ECO:0000256" key="2">
    <source>
        <dbReference type="ARBA" id="ARBA00022512"/>
    </source>
</evidence>
<dbReference type="GO" id="GO:0008289">
    <property type="term" value="F:lipid binding"/>
    <property type="evidence" value="ECO:0007669"/>
    <property type="project" value="UniProtKB-KW"/>
</dbReference>
<evidence type="ECO:0000313" key="10">
    <source>
        <dbReference type="EMBL" id="OJJ35993.1"/>
    </source>
</evidence>
<keyword evidence="4 9" id="KW-0732">Signal</keyword>
<evidence type="ECO:0000256" key="1">
    <source>
        <dbReference type="ARBA" id="ARBA00004191"/>
    </source>
</evidence>
<dbReference type="EMBL" id="KV878212">
    <property type="protein sequence ID" value="OJJ35993.1"/>
    <property type="molecule type" value="Genomic_DNA"/>
</dbReference>
<reference evidence="11" key="1">
    <citation type="journal article" date="2017" name="Genome Biol.">
        <title>Comparative genomics reveals high biological diversity and specific adaptations in the industrially and medically important fungal genus Aspergillus.</title>
        <authorList>
            <person name="de Vries R.P."/>
            <person name="Riley R."/>
            <person name="Wiebenga A."/>
            <person name="Aguilar-Osorio G."/>
            <person name="Amillis S."/>
            <person name="Uchima C.A."/>
            <person name="Anderluh G."/>
            <person name="Asadollahi M."/>
            <person name="Askin M."/>
            <person name="Barry K."/>
            <person name="Battaglia E."/>
            <person name="Bayram O."/>
            <person name="Benocci T."/>
            <person name="Braus-Stromeyer S.A."/>
            <person name="Caldana C."/>
            <person name="Canovas D."/>
            <person name="Cerqueira G.C."/>
            <person name="Chen F."/>
            <person name="Chen W."/>
            <person name="Choi C."/>
            <person name="Clum A."/>
            <person name="Dos Santos R.A."/>
            <person name="Damasio A.R."/>
            <person name="Diallinas G."/>
            <person name="Emri T."/>
            <person name="Fekete E."/>
            <person name="Flipphi M."/>
            <person name="Freyberg S."/>
            <person name="Gallo A."/>
            <person name="Gournas C."/>
            <person name="Habgood R."/>
            <person name="Hainaut M."/>
            <person name="Harispe M.L."/>
            <person name="Henrissat B."/>
            <person name="Hilden K.S."/>
            <person name="Hope R."/>
            <person name="Hossain A."/>
            <person name="Karabika E."/>
            <person name="Karaffa L."/>
            <person name="Karanyi Z."/>
            <person name="Krasevec N."/>
            <person name="Kuo A."/>
            <person name="Kusch H."/>
            <person name="LaButti K."/>
            <person name="Lagendijk E.L."/>
            <person name="Lapidus A."/>
            <person name="Levasseur A."/>
            <person name="Lindquist E."/>
            <person name="Lipzen A."/>
            <person name="Logrieco A.F."/>
            <person name="MacCabe A."/>
            <person name="Maekelae M.R."/>
            <person name="Malavazi I."/>
            <person name="Melin P."/>
            <person name="Meyer V."/>
            <person name="Mielnichuk N."/>
            <person name="Miskei M."/>
            <person name="Molnar A.P."/>
            <person name="Mule G."/>
            <person name="Ngan C.Y."/>
            <person name="Orejas M."/>
            <person name="Orosz E."/>
            <person name="Ouedraogo J.P."/>
            <person name="Overkamp K.M."/>
            <person name="Park H.-S."/>
            <person name="Perrone G."/>
            <person name="Piumi F."/>
            <person name="Punt P.J."/>
            <person name="Ram A.F."/>
            <person name="Ramon A."/>
            <person name="Rauscher S."/>
            <person name="Record E."/>
            <person name="Riano-Pachon D.M."/>
            <person name="Robert V."/>
            <person name="Roehrig J."/>
            <person name="Ruller R."/>
            <person name="Salamov A."/>
            <person name="Salih N.S."/>
            <person name="Samson R.A."/>
            <person name="Sandor E."/>
            <person name="Sanguinetti M."/>
            <person name="Schuetze T."/>
            <person name="Sepcic K."/>
            <person name="Shelest E."/>
            <person name="Sherlock G."/>
            <person name="Sophianopoulou V."/>
            <person name="Squina F.M."/>
            <person name="Sun H."/>
            <person name="Susca A."/>
            <person name="Todd R.B."/>
            <person name="Tsang A."/>
            <person name="Unkles S.E."/>
            <person name="van de Wiele N."/>
            <person name="van Rossen-Uffink D."/>
            <person name="Oliveira J.V."/>
            <person name="Vesth T.C."/>
            <person name="Visser J."/>
            <person name="Yu J.-H."/>
            <person name="Zhou M."/>
            <person name="Andersen M.R."/>
            <person name="Archer D.B."/>
            <person name="Baker S.E."/>
            <person name="Benoit I."/>
            <person name="Brakhage A.A."/>
            <person name="Braus G.H."/>
            <person name="Fischer R."/>
            <person name="Frisvad J.C."/>
            <person name="Goldman G.H."/>
            <person name="Houbraken J."/>
            <person name="Oakley B."/>
            <person name="Pocsi I."/>
            <person name="Scazzocchio C."/>
            <person name="Seiboth B."/>
            <person name="vanKuyk P.A."/>
            <person name="Wortman J."/>
            <person name="Dyer P.S."/>
            <person name="Grigoriev I.V."/>
        </authorList>
    </citation>
    <scope>NUCLEOTIDE SEQUENCE [LARGE SCALE GENOMIC DNA]</scope>
    <source>
        <strain evidence="11">DTO 134E9</strain>
    </source>
</reference>
<dbReference type="STRING" id="1073089.A0A1L9RM79"/>
<dbReference type="Pfam" id="PF12296">
    <property type="entry name" value="HsbA"/>
    <property type="match status" value="1"/>
</dbReference>
<feature type="non-terminal residue" evidence="10">
    <location>
        <position position="185"/>
    </location>
</feature>
<name>A0A1L9RM79_ASPWE</name>
<evidence type="ECO:0000256" key="3">
    <source>
        <dbReference type="ARBA" id="ARBA00022525"/>
    </source>
</evidence>
<dbReference type="GeneID" id="63755446"/>
<dbReference type="RefSeq" id="XP_040689669.1">
    <property type="nucleotide sequence ID" value="XM_040839598.1"/>
</dbReference>
<comment type="subcellular location">
    <subcellularLocation>
        <location evidence="1">Secreted</location>
        <location evidence="1">Cell wall</location>
    </subcellularLocation>
</comment>
<protein>
    <recommendedName>
        <fullName evidence="8">Cell wall mannoprotein 1</fullName>
    </recommendedName>
</protein>
<evidence type="ECO:0000313" key="11">
    <source>
        <dbReference type="Proteomes" id="UP000184383"/>
    </source>
</evidence>
<evidence type="ECO:0000256" key="8">
    <source>
        <dbReference type="ARBA" id="ARBA00071527"/>
    </source>
</evidence>
<proteinExistence type="inferred from homology"/>
<feature type="non-terminal residue" evidence="10">
    <location>
        <position position="1"/>
    </location>
</feature>
<evidence type="ECO:0000256" key="7">
    <source>
        <dbReference type="ARBA" id="ARBA00060953"/>
    </source>
</evidence>
<dbReference type="PANTHER" id="PTHR38123">
    <property type="entry name" value="CELL WALL SERINE-THREONINE-RICH GALACTOMANNOPROTEIN MP1 (AFU_ORTHOLOGUE AFUA_4G03240)"/>
    <property type="match status" value="1"/>
</dbReference>
<evidence type="ECO:0000256" key="4">
    <source>
        <dbReference type="ARBA" id="ARBA00022729"/>
    </source>
</evidence>
<dbReference type="OrthoDB" id="2422134at2759"/>
<evidence type="ECO:0000256" key="5">
    <source>
        <dbReference type="ARBA" id="ARBA00023121"/>
    </source>
</evidence>
<keyword evidence="5" id="KW-0446">Lipid-binding</keyword>
<keyword evidence="11" id="KW-1185">Reference proteome</keyword>
<dbReference type="GO" id="GO:0009277">
    <property type="term" value="C:fungal-type cell wall"/>
    <property type="evidence" value="ECO:0007669"/>
    <property type="project" value="UniProtKB-ARBA"/>
</dbReference>
<sequence>IKMKFTSVLFTLGLTAGVIAEPTVQSRATPVERDLSTITGVLSGISDKVSALDSAIEAYKGGSVDPVQSASDNLVDAINSGTTKVKATDDLSAGDALGLTGPVSDLKDKIQTVIQHLTAKKSDIVKAKAGALTYNDLQDQKAAAQKLSDAIVSKVPKELDDIASGLASGISEAIGKGVDNFKDVA</sequence>
<comment type="similarity">
    <text evidence="7">Belongs to the cell wall mannoprotein 1 family.</text>
</comment>
<evidence type="ECO:0000256" key="9">
    <source>
        <dbReference type="SAM" id="SignalP"/>
    </source>
</evidence>
<dbReference type="FunFam" id="1.20.1280.140:FF:000001">
    <property type="entry name" value="Cell wall serine-threonine-rich galactomannoprotein Mp1"/>
    <property type="match status" value="1"/>
</dbReference>
<organism evidence="10 11">
    <name type="scientific">Aspergillus wentii DTO 134E9</name>
    <dbReference type="NCBI Taxonomy" id="1073089"/>
    <lineage>
        <taxon>Eukaryota</taxon>
        <taxon>Fungi</taxon>
        <taxon>Dikarya</taxon>
        <taxon>Ascomycota</taxon>
        <taxon>Pezizomycotina</taxon>
        <taxon>Eurotiomycetes</taxon>
        <taxon>Eurotiomycetidae</taxon>
        <taxon>Eurotiales</taxon>
        <taxon>Aspergillaceae</taxon>
        <taxon>Aspergillus</taxon>
        <taxon>Aspergillus subgen. Cremei</taxon>
    </lineage>
</organism>
<evidence type="ECO:0000256" key="6">
    <source>
        <dbReference type="ARBA" id="ARBA00056563"/>
    </source>
</evidence>
<keyword evidence="3" id="KW-0964">Secreted</keyword>
<dbReference type="AlphaFoldDB" id="A0A1L9RM79"/>
<dbReference type="VEuPathDB" id="FungiDB:ASPWEDRAFT_93762"/>
<gene>
    <name evidence="10" type="ORF">ASPWEDRAFT_93762</name>
</gene>
<dbReference type="Proteomes" id="UP000184383">
    <property type="component" value="Unassembled WGS sequence"/>
</dbReference>
<feature type="signal peptide" evidence="9">
    <location>
        <begin position="1"/>
        <end position="20"/>
    </location>
</feature>
<dbReference type="InterPro" id="IPR021054">
    <property type="entry name" value="Cell_wall_mannoprotein_1"/>
</dbReference>
<dbReference type="PANTHER" id="PTHR38123:SF6">
    <property type="entry name" value="CELL WALL SERINE-THREONINE-RICH GALACTOMANNOPROTEIN MP1 (AFU_ORTHOLOGUE AFUA_4G03240)"/>
    <property type="match status" value="1"/>
</dbReference>
<accession>A0A1L9RM79</accession>
<dbReference type="Gene3D" id="1.20.1280.140">
    <property type="match status" value="1"/>
</dbReference>